<keyword evidence="1" id="KW-0614">Plasmid</keyword>
<protein>
    <submittedName>
        <fullName evidence="1">Uncharacterized protein</fullName>
    </submittedName>
</protein>
<organism evidence="1">
    <name type="scientific">Lactiplantibacillus plantarum</name>
    <name type="common">Lactobacillus plantarum</name>
    <dbReference type="NCBI Taxonomy" id="1590"/>
    <lineage>
        <taxon>Bacteria</taxon>
        <taxon>Bacillati</taxon>
        <taxon>Bacillota</taxon>
        <taxon>Bacilli</taxon>
        <taxon>Lactobacillales</taxon>
        <taxon>Lactobacillaceae</taxon>
        <taxon>Lactiplantibacillus</taxon>
    </lineage>
</organism>
<geneLocation type="plasmid" evidence="1">
    <name>p3-11C</name>
</geneLocation>
<dbReference type="AlphaFoldDB" id="A0A1W6ASQ8"/>
<evidence type="ECO:0000313" key="1">
    <source>
        <dbReference type="EMBL" id="ARJ34187.1"/>
    </source>
</evidence>
<proteinExistence type="predicted"/>
<dbReference type="EMBL" id="KX859226">
    <property type="protein sequence ID" value="ARJ34187.1"/>
    <property type="molecule type" value="Genomic_DNA"/>
</dbReference>
<name>A0A1W6ASQ8_LACPN</name>
<sequence length="78" mass="8973">MLKPVSEVSKLTTKKGYANGFTVDHILTFSLPNKIILSIKIPFCDNFFRSFHLLFGVIFIAKHELNRHFQHLQVSNLA</sequence>
<accession>A0A1W6ASQ8</accession>
<reference evidence="1" key="1">
    <citation type="submission" date="2016-09" db="EMBL/GenBank/DDBJ databases">
        <authorList>
            <person name="Hu T."/>
            <person name="Cui Y."/>
            <person name="Qu X."/>
        </authorList>
    </citation>
    <scope>NUCLEOTIDE SEQUENCE</scope>
    <source>
        <plasmid evidence="1">p3-11C</plasmid>
    </source>
</reference>